<dbReference type="STRING" id="679936.Sulac_3277"/>
<dbReference type="InterPro" id="IPR017871">
    <property type="entry name" value="ABC_transporter-like_CS"/>
</dbReference>
<organism evidence="5 6">
    <name type="scientific">Sulfobacillus acidophilus (strain ATCC 700253 / DSM 10332 / NAL)</name>
    <dbReference type="NCBI Taxonomy" id="679936"/>
    <lineage>
        <taxon>Bacteria</taxon>
        <taxon>Bacillati</taxon>
        <taxon>Bacillota</taxon>
        <taxon>Clostridia</taxon>
        <taxon>Eubacteriales</taxon>
        <taxon>Clostridiales Family XVII. Incertae Sedis</taxon>
        <taxon>Sulfobacillus</taxon>
    </lineage>
</organism>
<dbReference type="GO" id="GO:0016887">
    <property type="term" value="F:ATP hydrolysis activity"/>
    <property type="evidence" value="ECO:0007669"/>
    <property type="project" value="InterPro"/>
</dbReference>
<dbReference type="InterPro" id="IPR003593">
    <property type="entry name" value="AAA+_ATPase"/>
</dbReference>
<evidence type="ECO:0000259" key="4">
    <source>
        <dbReference type="PROSITE" id="PS50893"/>
    </source>
</evidence>
<dbReference type="Gene3D" id="3.40.50.300">
    <property type="entry name" value="P-loop containing nucleotide triphosphate hydrolases"/>
    <property type="match status" value="1"/>
</dbReference>
<protein>
    <submittedName>
        <fullName evidence="5">Iron-chelate-transporting ATPase</fullName>
        <ecNumber evidence="5">3.6.3.34</ecNumber>
    </submittedName>
</protein>
<dbReference type="SUPFAM" id="SSF52540">
    <property type="entry name" value="P-loop containing nucleoside triphosphate hydrolases"/>
    <property type="match status" value="1"/>
</dbReference>
<dbReference type="GO" id="GO:0005524">
    <property type="term" value="F:ATP binding"/>
    <property type="evidence" value="ECO:0007669"/>
    <property type="project" value="UniProtKB-KW"/>
</dbReference>
<keyword evidence="3" id="KW-0067">ATP-binding</keyword>
<evidence type="ECO:0000256" key="3">
    <source>
        <dbReference type="ARBA" id="ARBA00022840"/>
    </source>
</evidence>
<feature type="domain" description="ABC transporter" evidence="4">
    <location>
        <begin position="12"/>
        <end position="252"/>
    </location>
</feature>
<dbReference type="PROSITE" id="PS00211">
    <property type="entry name" value="ABC_TRANSPORTER_1"/>
    <property type="match status" value="1"/>
</dbReference>
<evidence type="ECO:0000256" key="2">
    <source>
        <dbReference type="ARBA" id="ARBA00022741"/>
    </source>
</evidence>
<evidence type="ECO:0000256" key="1">
    <source>
        <dbReference type="ARBA" id="ARBA00022448"/>
    </source>
</evidence>
<dbReference type="PANTHER" id="PTHR42794:SF2">
    <property type="entry name" value="ABC TRANSPORTER ATP-BINDING PROTEIN"/>
    <property type="match status" value="1"/>
</dbReference>
<reference evidence="6" key="1">
    <citation type="submission" date="2011-12" db="EMBL/GenBank/DDBJ databases">
        <title>The complete genome of chromosome of Sulfobacillus acidophilus DSM 10332.</title>
        <authorList>
            <person name="Lucas S."/>
            <person name="Han J."/>
            <person name="Lapidus A."/>
            <person name="Bruce D."/>
            <person name="Goodwin L."/>
            <person name="Pitluck S."/>
            <person name="Peters L."/>
            <person name="Kyrpides N."/>
            <person name="Mavromatis K."/>
            <person name="Ivanova N."/>
            <person name="Mikhailova N."/>
            <person name="Chertkov O."/>
            <person name="Saunders E."/>
            <person name="Detter J.C."/>
            <person name="Tapia R."/>
            <person name="Han C."/>
            <person name="Land M."/>
            <person name="Hauser L."/>
            <person name="Markowitz V."/>
            <person name="Cheng J.-F."/>
            <person name="Hugenholtz P."/>
            <person name="Woyke T."/>
            <person name="Wu D."/>
            <person name="Pukall R."/>
            <person name="Gehrich-Schroeter G."/>
            <person name="Schneider S."/>
            <person name="Klenk H.-P."/>
            <person name="Eisen J.A."/>
        </authorList>
    </citation>
    <scope>NUCLEOTIDE SEQUENCE [LARGE SCALE GENOMIC DNA]</scope>
    <source>
        <strain evidence="6">ATCC 700253 / DSM 10332 / NAL</strain>
    </source>
</reference>
<dbReference type="InterPro" id="IPR003439">
    <property type="entry name" value="ABC_transporter-like_ATP-bd"/>
</dbReference>
<name>G8TT23_SULAD</name>
<dbReference type="InterPro" id="IPR027417">
    <property type="entry name" value="P-loop_NTPase"/>
</dbReference>
<sequence>MGLERKKTDAIVEWDTVLYRWPGGDRSFGPVNGSIQAGTWIGLIGPNGAGKSTLLRLTAGFLTPESGSIRIGGQPVHRLTAANRARLVASVPQVLNTQFDLTVAEVVNLGRLARRHWRDRWGWSGRTLEPEITEALHQVGLWELRDRPFASLSGGEAKRVLLASALVQQSPVLLLDEPTSHLDPGHARHFLNLVQQLVRHHQRTVIMAYHDLTTIGLYVDQVWVIHHGHVVLSGPPDDILTHPRLAEIYQTEFLRLTHPRTNRPMLLFP</sequence>
<accession>G8TT23</accession>
<dbReference type="SMART" id="SM00382">
    <property type="entry name" value="AAA"/>
    <property type="match status" value="1"/>
</dbReference>
<dbReference type="PANTHER" id="PTHR42794">
    <property type="entry name" value="HEMIN IMPORT ATP-BINDING PROTEIN HMUV"/>
    <property type="match status" value="1"/>
</dbReference>
<dbReference type="EMBL" id="CP003179">
    <property type="protein sequence ID" value="AEW06723.1"/>
    <property type="molecule type" value="Genomic_DNA"/>
</dbReference>
<dbReference type="CDD" id="cd03214">
    <property type="entry name" value="ABC_Iron-Siderophores_B12_Hemin"/>
    <property type="match status" value="1"/>
</dbReference>
<proteinExistence type="predicted"/>
<dbReference type="AlphaFoldDB" id="G8TT23"/>
<evidence type="ECO:0000313" key="5">
    <source>
        <dbReference type="EMBL" id="AEW06723.1"/>
    </source>
</evidence>
<gene>
    <name evidence="5" type="ordered locus">Sulac_3277</name>
</gene>
<dbReference type="Pfam" id="PF00005">
    <property type="entry name" value="ABC_tran"/>
    <property type="match status" value="1"/>
</dbReference>
<dbReference type="Proteomes" id="UP000005439">
    <property type="component" value="Chromosome"/>
</dbReference>
<keyword evidence="1" id="KW-0813">Transport</keyword>
<reference evidence="5 6" key="2">
    <citation type="journal article" date="2012" name="Stand. Genomic Sci.">
        <title>Complete genome sequence of the moderately thermophilic mineral-sulfide-oxidizing firmicute Sulfobacillus acidophilus type strain (NAL(T)).</title>
        <authorList>
            <person name="Anderson I."/>
            <person name="Chertkov O."/>
            <person name="Chen A."/>
            <person name="Saunders E."/>
            <person name="Lapidus A."/>
            <person name="Nolan M."/>
            <person name="Lucas S."/>
            <person name="Hammon N."/>
            <person name="Deshpande S."/>
            <person name="Cheng J.F."/>
            <person name="Han C."/>
            <person name="Tapia R."/>
            <person name="Goodwin L.A."/>
            <person name="Pitluck S."/>
            <person name="Liolios K."/>
            <person name="Pagani I."/>
            <person name="Ivanova N."/>
            <person name="Mikhailova N."/>
            <person name="Pati A."/>
            <person name="Palaniappan K."/>
            <person name="Land M."/>
            <person name="Pan C."/>
            <person name="Rohde M."/>
            <person name="Pukall R."/>
            <person name="Goker M."/>
            <person name="Detter J.C."/>
            <person name="Woyke T."/>
            <person name="Bristow J."/>
            <person name="Eisen J.A."/>
            <person name="Markowitz V."/>
            <person name="Hugenholtz P."/>
            <person name="Kyrpides N.C."/>
            <person name="Klenk H.P."/>
            <person name="Mavromatis K."/>
        </authorList>
    </citation>
    <scope>NUCLEOTIDE SEQUENCE [LARGE SCALE GENOMIC DNA]</scope>
    <source>
        <strain evidence="6">ATCC 700253 / DSM 10332 / NAL</strain>
    </source>
</reference>
<evidence type="ECO:0000313" key="6">
    <source>
        <dbReference type="Proteomes" id="UP000005439"/>
    </source>
</evidence>
<keyword evidence="6" id="KW-1185">Reference proteome</keyword>
<keyword evidence="5" id="KW-0378">Hydrolase</keyword>
<dbReference type="HOGENOM" id="CLU_000604_1_11_9"/>
<dbReference type="PROSITE" id="PS50893">
    <property type="entry name" value="ABC_TRANSPORTER_2"/>
    <property type="match status" value="1"/>
</dbReference>
<dbReference type="PATRIC" id="fig|679936.5.peg.3388"/>
<dbReference type="EC" id="3.6.3.34" evidence="5"/>
<dbReference type="KEGG" id="sap:Sulac_3277"/>
<dbReference type="FunFam" id="3.40.50.300:FF:000134">
    <property type="entry name" value="Iron-enterobactin ABC transporter ATP-binding protein"/>
    <property type="match status" value="1"/>
</dbReference>
<keyword evidence="2" id="KW-0547">Nucleotide-binding</keyword>